<gene>
    <name evidence="4" type="ORF">DUE52_01725</name>
</gene>
<protein>
    <submittedName>
        <fullName evidence="4">SDR family NAD(P)-dependent oxidoreductase</fullName>
    </submittedName>
</protein>
<dbReference type="RefSeq" id="WP_114404258.1">
    <property type="nucleotide sequence ID" value="NZ_QOWE01000001.1"/>
</dbReference>
<name>A0A368JVN8_9BACT</name>
<dbReference type="PRINTS" id="PR00080">
    <property type="entry name" value="SDRFAMILY"/>
</dbReference>
<dbReference type="PANTHER" id="PTHR42901:SF1">
    <property type="entry name" value="ALCOHOL DEHYDROGENASE"/>
    <property type="match status" value="1"/>
</dbReference>
<comment type="similarity">
    <text evidence="1 3">Belongs to the short-chain dehydrogenases/reductases (SDR) family.</text>
</comment>
<dbReference type="PROSITE" id="PS00061">
    <property type="entry name" value="ADH_SHORT"/>
    <property type="match status" value="1"/>
</dbReference>
<evidence type="ECO:0000256" key="3">
    <source>
        <dbReference type="RuleBase" id="RU000363"/>
    </source>
</evidence>
<evidence type="ECO:0000256" key="1">
    <source>
        <dbReference type="ARBA" id="ARBA00006484"/>
    </source>
</evidence>
<dbReference type="FunFam" id="3.40.50.720:FF:000047">
    <property type="entry name" value="NADP-dependent L-serine/L-allo-threonine dehydrogenase"/>
    <property type="match status" value="1"/>
</dbReference>
<dbReference type="GO" id="GO:0016616">
    <property type="term" value="F:oxidoreductase activity, acting on the CH-OH group of donors, NAD or NADP as acceptor"/>
    <property type="evidence" value="ECO:0007669"/>
    <property type="project" value="UniProtKB-ARBA"/>
</dbReference>
<keyword evidence="2" id="KW-0560">Oxidoreductase</keyword>
<dbReference type="Gene3D" id="3.40.50.720">
    <property type="entry name" value="NAD(P)-binding Rossmann-like Domain"/>
    <property type="match status" value="1"/>
</dbReference>
<dbReference type="PANTHER" id="PTHR42901">
    <property type="entry name" value="ALCOHOL DEHYDROGENASE"/>
    <property type="match status" value="1"/>
</dbReference>
<organism evidence="4 5">
    <name type="scientific">Larkinella punicea</name>
    <dbReference type="NCBI Taxonomy" id="2315727"/>
    <lineage>
        <taxon>Bacteria</taxon>
        <taxon>Pseudomonadati</taxon>
        <taxon>Bacteroidota</taxon>
        <taxon>Cytophagia</taxon>
        <taxon>Cytophagales</taxon>
        <taxon>Spirosomataceae</taxon>
        <taxon>Larkinella</taxon>
    </lineage>
</organism>
<dbReference type="AlphaFoldDB" id="A0A368JVN8"/>
<accession>A0A368JVN8</accession>
<dbReference type="Proteomes" id="UP000253383">
    <property type="component" value="Unassembled WGS sequence"/>
</dbReference>
<dbReference type="PRINTS" id="PR00081">
    <property type="entry name" value="GDHRDH"/>
</dbReference>
<evidence type="ECO:0000313" key="4">
    <source>
        <dbReference type="EMBL" id="RCR71727.1"/>
    </source>
</evidence>
<reference evidence="4 5" key="1">
    <citation type="submission" date="2018-07" db="EMBL/GenBank/DDBJ databases">
        <title>Genome analysis of Larkinella rosea.</title>
        <authorList>
            <person name="Zhou Z."/>
            <person name="Wang G."/>
        </authorList>
    </citation>
    <scope>NUCLEOTIDE SEQUENCE [LARGE SCALE GENOMIC DNA]</scope>
    <source>
        <strain evidence="5">zzj9</strain>
    </source>
</reference>
<dbReference type="OrthoDB" id="9775296at2"/>
<dbReference type="Pfam" id="PF00106">
    <property type="entry name" value="adh_short"/>
    <property type="match status" value="1"/>
</dbReference>
<dbReference type="InterPro" id="IPR036291">
    <property type="entry name" value="NAD(P)-bd_dom_sf"/>
</dbReference>
<evidence type="ECO:0000256" key="2">
    <source>
        <dbReference type="ARBA" id="ARBA00023002"/>
    </source>
</evidence>
<sequence length="250" mass="26533">MTPTALITGATSGIGLAIATAFSKLKYRLILCGRRQERLDELQQTLSPDSECYTLNFDVRDRSAVETAIASLPADWKTIDMLINNAGNAHGMGPIHEGDVDDWDAMIDGNVKGLLYVTRAVSPGMVANGRGHIVNISSIAGKQTYANGGVYCASKAAVEALSEGMRLDLTQYGIKITNVAPGAVETEFSLVRFKGDEARAAKIYEGFSPLTATDIADAVVYAVTAPPHVTIADMTILASAQSAATTIHRK</sequence>
<proteinExistence type="inferred from homology"/>
<dbReference type="EMBL" id="QOWE01000001">
    <property type="protein sequence ID" value="RCR71727.1"/>
    <property type="molecule type" value="Genomic_DNA"/>
</dbReference>
<dbReference type="InterPro" id="IPR002347">
    <property type="entry name" value="SDR_fam"/>
</dbReference>
<dbReference type="SUPFAM" id="SSF51735">
    <property type="entry name" value="NAD(P)-binding Rossmann-fold domains"/>
    <property type="match status" value="1"/>
</dbReference>
<evidence type="ECO:0000313" key="5">
    <source>
        <dbReference type="Proteomes" id="UP000253383"/>
    </source>
</evidence>
<dbReference type="InterPro" id="IPR020904">
    <property type="entry name" value="Sc_DH/Rdtase_CS"/>
</dbReference>
<keyword evidence="5" id="KW-1185">Reference proteome</keyword>
<comment type="caution">
    <text evidence="4">The sequence shown here is derived from an EMBL/GenBank/DDBJ whole genome shotgun (WGS) entry which is preliminary data.</text>
</comment>